<dbReference type="EC" id="2.2.1.9" evidence="6"/>
<dbReference type="Pfam" id="PF02776">
    <property type="entry name" value="TPP_enzyme_N"/>
    <property type="match status" value="1"/>
</dbReference>
<dbReference type="GO" id="GO:0000287">
    <property type="term" value="F:magnesium ion binding"/>
    <property type="evidence" value="ECO:0007669"/>
    <property type="project" value="UniProtKB-UniRule"/>
</dbReference>
<dbReference type="NCBIfam" id="TIGR00173">
    <property type="entry name" value="menD"/>
    <property type="match status" value="1"/>
</dbReference>
<gene>
    <name evidence="9" type="primary">menD_2</name>
    <name evidence="6" type="synonym">menD</name>
    <name evidence="9" type="ORF">GCM10017577_67190</name>
</gene>
<keyword evidence="10" id="KW-1185">Reference proteome</keyword>
<comment type="function">
    <text evidence="6">Catalyzes the thiamine diphosphate-dependent decarboxylation of 2-oxoglutarate and the subsequent addition of the resulting succinic semialdehyde-thiamine pyrophosphate anion to isochorismate to yield 2-succinyl-5-enolpyruvyl-6-hydroxy-3-cyclohexene-1-carboxylate (SEPHCHC).</text>
</comment>
<comment type="catalytic activity">
    <reaction evidence="6">
        <text>isochorismate + 2-oxoglutarate + H(+) = 5-enolpyruvoyl-6-hydroxy-2-succinyl-cyclohex-3-ene-1-carboxylate + CO2</text>
        <dbReference type="Rhea" id="RHEA:25593"/>
        <dbReference type="ChEBI" id="CHEBI:15378"/>
        <dbReference type="ChEBI" id="CHEBI:16526"/>
        <dbReference type="ChEBI" id="CHEBI:16810"/>
        <dbReference type="ChEBI" id="CHEBI:29780"/>
        <dbReference type="ChEBI" id="CHEBI:58818"/>
        <dbReference type="EC" id="2.2.1.9"/>
    </reaction>
</comment>
<evidence type="ECO:0000256" key="3">
    <source>
        <dbReference type="ARBA" id="ARBA00022842"/>
    </source>
</evidence>
<dbReference type="Pfam" id="PF02775">
    <property type="entry name" value="TPP_enzyme_C"/>
    <property type="match status" value="1"/>
</dbReference>
<dbReference type="RefSeq" id="WP_051738248.1">
    <property type="nucleotide sequence ID" value="NZ_BAAAUZ010000052.1"/>
</dbReference>
<evidence type="ECO:0000259" key="8">
    <source>
        <dbReference type="Pfam" id="PF02776"/>
    </source>
</evidence>
<proteinExistence type="inferred from homology"/>
<dbReference type="PIRSF" id="PIRSF004983">
    <property type="entry name" value="MenD"/>
    <property type="match status" value="1"/>
</dbReference>
<dbReference type="SUPFAM" id="SSF52518">
    <property type="entry name" value="Thiamin diphosphate-binding fold (THDP-binding)"/>
    <property type="match status" value="2"/>
</dbReference>
<feature type="domain" description="Thiamine pyrophosphate enzyme TPP-binding" evidence="7">
    <location>
        <begin position="401"/>
        <end position="518"/>
    </location>
</feature>
<dbReference type="CDD" id="cd02009">
    <property type="entry name" value="TPP_SHCHC_synthase"/>
    <property type="match status" value="1"/>
</dbReference>
<dbReference type="InterPro" id="IPR029061">
    <property type="entry name" value="THDP-binding"/>
</dbReference>
<dbReference type="Gene3D" id="3.40.50.970">
    <property type="match status" value="2"/>
</dbReference>
<name>A0A9W6P0J7_9PSEU</name>
<dbReference type="InterPro" id="IPR004433">
    <property type="entry name" value="MenaQ_synth_MenD"/>
</dbReference>
<evidence type="ECO:0000256" key="4">
    <source>
        <dbReference type="ARBA" id="ARBA00023052"/>
    </source>
</evidence>
<comment type="cofactor">
    <cofactor evidence="6">
        <name>Mg(2+)</name>
        <dbReference type="ChEBI" id="CHEBI:18420"/>
    </cofactor>
    <cofactor evidence="6">
        <name>Mn(2+)</name>
        <dbReference type="ChEBI" id="CHEBI:29035"/>
    </cofactor>
</comment>
<dbReference type="Gene3D" id="3.40.50.1220">
    <property type="entry name" value="TPP-binding domain"/>
    <property type="match status" value="1"/>
</dbReference>
<comment type="cofactor">
    <cofactor evidence="6">
        <name>thiamine diphosphate</name>
        <dbReference type="ChEBI" id="CHEBI:58937"/>
    </cofactor>
    <text evidence="6">Binds 1 thiamine pyrophosphate per subunit.</text>
</comment>
<keyword evidence="1 6" id="KW-0808">Transferase</keyword>
<evidence type="ECO:0000256" key="2">
    <source>
        <dbReference type="ARBA" id="ARBA00022723"/>
    </source>
</evidence>
<reference evidence="9" key="1">
    <citation type="journal article" date="2014" name="Int. J. Syst. Evol. Microbiol.">
        <title>Complete genome sequence of Corynebacterium casei LMG S-19264T (=DSM 44701T), isolated from a smear-ripened cheese.</title>
        <authorList>
            <consortium name="US DOE Joint Genome Institute (JGI-PGF)"/>
            <person name="Walter F."/>
            <person name="Albersmeier A."/>
            <person name="Kalinowski J."/>
            <person name="Ruckert C."/>
        </authorList>
    </citation>
    <scope>NUCLEOTIDE SEQUENCE</scope>
    <source>
        <strain evidence="9">VKM Ac-1069</strain>
    </source>
</reference>
<keyword evidence="4 6" id="KW-0786">Thiamine pyrophosphate</keyword>
<accession>A0A9W6P0J7</accession>
<evidence type="ECO:0000256" key="1">
    <source>
        <dbReference type="ARBA" id="ARBA00022679"/>
    </source>
</evidence>
<sequence length="559" mass="56293">MNPAPTSDPAAGPVQARVVVDELVRLGVTDAVLCPGSRNAPLAFALHAADAAGRLRLHVRIDERTGGFLALGLALGSGRPVPVVTTSGTAVANLHPAVLEASHSGVPVLALTADRPPELVGTGASQTIEQQGIFGGAVRRAGTLAVARLAPGEPGRWRAAVDRIVAAATGALGEPPGPVHLNIPFAEPLVPDPAAEVPPGRPDGAPWTVVPPARRTAPPLPLDPSAPTLVIAGGGAGVDPALLGGAPIVAEPSSPLWPHALRSGPWLLGAPGGPPRPRQVLVVGRPTLHRSVARLLAASDLQVYVAADPQGTPWTDVAGTVRAVGDVPALAPPRAWVQRWREADEVASAALDRALPEGPRGLSLARELVGALPDGSRLVLGSSNPVRDVALAAVPRTGLSVLSNRGVAGIDGTVSTAVGAALTHPGPTVALLGDLTLLHDTTGLLIGPDEPRPALSIVVLNDSGGGIFGLLEQGAPAHSASFERVFGTPHRADLAAVATGLGAAHVLVTAPSELVEAVLPAGPGLRIVEVRADRATLRAGHAALADEVATALAALPART</sequence>
<dbReference type="HAMAP" id="MF_01659">
    <property type="entry name" value="MenD"/>
    <property type="match status" value="1"/>
</dbReference>
<evidence type="ECO:0000313" key="9">
    <source>
        <dbReference type="EMBL" id="GLL15567.1"/>
    </source>
</evidence>
<reference evidence="9" key="2">
    <citation type="submission" date="2023-01" db="EMBL/GenBank/DDBJ databases">
        <authorList>
            <person name="Sun Q."/>
            <person name="Evtushenko L."/>
        </authorList>
    </citation>
    <scope>NUCLEOTIDE SEQUENCE</scope>
    <source>
        <strain evidence="9">VKM Ac-1069</strain>
    </source>
</reference>
<feature type="domain" description="Thiamine pyrophosphate enzyme N-terminal TPP-binding" evidence="8">
    <location>
        <begin position="16"/>
        <end position="131"/>
    </location>
</feature>
<comment type="similarity">
    <text evidence="6">Belongs to the TPP enzyme family. MenD subfamily.</text>
</comment>
<organism evidence="9 10">
    <name type="scientific">Pseudonocardia halophobica</name>
    <dbReference type="NCBI Taxonomy" id="29401"/>
    <lineage>
        <taxon>Bacteria</taxon>
        <taxon>Bacillati</taxon>
        <taxon>Actinomycetota</taxon>
        <taxon>Actinomycetes</taxon>
        <taxon>Pseudonocardiales</taxon>
        <taxon>Pseudonocardiaceae</taxon>
        <taxon>Pseudonocardia</taxon>
    </lineage>
</organism>
<evidence type="ECO:0000256" key="6">
    <source>
        <dbReference type="HAMAP-Rule" id="MF_01659"/>
    </source>
</evidence>
<dbReference type="GO" id="GO:0030145">
    <property type="term" value="F:manganese ion binding"/>
    <property type="evidence" value="ECO:0007669"/>
    <property type="project" value="UniProtKB-UniRule"/>
</dbReference>
<dbReference type="CDD" id="cd07037">
    <property type="entry name" value="TPP_PYR_MenD"/>
    <property type="match status" value="1"/>
</dbReference>
<evidence type="ECO:0000313" key="10">
    <source>
        <dbReference type="Proteomes" id="UP001143463"/>
    </source>
</evidence>
<keyword evidence="5 6" id="KW-0464">Manganese</keyword>
<keyword evidence="6" id="KW-0474">Menaquinone biosynthesis</keyword>
<protein>
    <recommendedName>
        <fullName evidence="6">2-succinyl-5-enolpyruvyl-6-hydroxy-3-cyclohexene-1-carboxylate synthase</fullName>
        <shortName evidence="6">SEPHCHC synthase</shortName>
        <ecNumber evidence="6">2.2.1.9</ecNumber>
    </recommendedName>
    <alternativeName>
        <fullName evidence="6">Menaquinone biosynthesis protein MenD</fullName>
    </alternativeName>
</protein>
<dbReference type="Proteomes" id="UP001143463">
    <property type="component" value="Unassembled WGS sequence"/>
</dbReference>
<comment type="pathway">
    <text evidence="6">Quinol/quinone metabolism; menaquinone biosynthesis.</text>
</comment>
<evidence type="ECO:0000256" key="5">
    <source>
        <dbReference type="ARBA" id="ARBA00023211"/>
    </source>
</evidence>
<dbReference type="AlphaFoldDB" id="A0A9W6P0J7"/>
<dbReference type="EMBL" id="BSFQ01000049">
    <property type="protein sequence ID" value="GLL15567.1"/>
    <property type="molecule type" value="Genomic_DNA"/>
</dbReference>
<comment type="caution">
    <text evidence="9">The sequence shown here is derived from an EMBL/GenBank/DDBJ whole genome shotgun (WGS) entry which is preliminary data.</text>
</comment>
<dbReference type="GO" id="GO:0070204">
    <property type="term" value="F:2-succinyl-5-enolpyruvyl-6-hydroxy-3-cyclohexene-1-carboxylic-acid synthase activity"/>
    <property type="evidence" value="ECO:0007669"/>
    <property type="project" value="UniProtKB-UniRule"/>
</dbReference>
<evidence type="ECO:0000259" key="7">
    <source>
        <dbReference type="Pfam" id="PF02775"/>
    </source>
</evidence>
<comment type="pathway">
    <text evidence="6">Quinol/quinone metabolism; 1,4-dihydroxy-2-naphthoate biosynthesis; 1,4-dihydroxy-2-naphthoate from chorismate: step 2/7.</text>
</comment>
<comment type="subunit">
    <text evidence="6">Homodimer.</text>
</comment>
<dbReference type="PANTHER" id="PTHR42916">
    <property type="entry name" value="2-SUCCINYL-5-ENOLPYRUVYL-6-HYDROXY-3-CYCLOHEXENE-1-CARBOXYLATE SYNTHASE"/>
    <property type="match status" value="1"/>
</dbReference>
<keyword evidence="3 6" id="KW-0460">Magnesium</keyword>
<keyword evidence="2 6" id="KW-0479">Metal-binding</keyword>
<dbReference type="GO" id="GO:0030976">
    <property type="term" value="F:thiamine pyrophosphate binding"/>
    <property type="evidence" value="ECO:0007669"/>
    <property type="project" value="UniProtKB-UniRule"/>
</dbReference>
<dbReference type="InterPro" id="IPR012001">
    <property type="entry name" value="Thiamin_PyroP_enz_TPP-bd_dom"/>
</dbReference>
<dbReference type="PANTHER" id="PTHR42916:SF1">
    <property type="entry name" value="PROTEIN PHYLLO, CHLOROPLASTIC"/>
    <property type="match status" value="1"/>
</dbReference>
<dbReference type="InterPro" id="IPR011766">
    <property type="entry name" value="TPP_enzyme_TPP-bd"/>
</dbReference>
<dbReference type="GO" id="GO:0009234">
    <property type="term" value="P:menaquinone biosynthetic process"/>
    <property type="evidence" value="ECO:0007669"/>
    <property type="project" value="UniProtKB-UniRule"/>
</dbReference>